<keyword evidence="3 7" id="KW-0064">Aspartyl protease</keyword>
<evidence type="ECO:0000256" key="5">
    <source>
        <dbReference type="PIRSR" id="PIRSR601461-1"/>
    </source>
</evidence>
<dbReference type="FunFam" id="2.40.70.10:FF:000115">
    <property type="entry name" value="Lysosomal aspartic protease"/>
    <property type="match status" value="1"/>
</dbReference>
<dbReference type="GO" id="GO:0004190">
    <property type="term" value="F:aspartic-type endopeptidase activity"/>
    <property type="evidence" value="ECO:0007669"/>
    <property type="project" value="UniProtKB-KW"/>
</dbReference>
<dbReference type="EMBL" id="BPWL01000010">
    <property type="protein sequence ID" value="GJJ14518.1"/>
    <property type="molecule type" value="Genomic_DNA"/>
</dbReference>
<feature type="disulfide bond" evidence="6">
    <location>
        <begin position="92"/>
        <end position="97"/>
    </location>
</feature>
<evidence type="ECO:0000256" key="8">
    <source>
        <dbReference type="SAM" id="MobiDB-lite"/>
    </source>
</evidence>
<dbReference type="Proteomes" id="UP001050691">
    <property type="component" value="Unassembled WGS sequence"/>
</dbReference>
<feature type="active site" evidence="5">
    <location>
        <position position="79"/>
    </location>
</feature>
<evidence type="ECO:0000256" key="3">
    <source>
        <dbReference type="ARBA" id="ARBA00022750"/>
    </source>
</evidence>
<sequence length="372" mass="39711">MGYIRRTKHRQNRLNIQLNKEREGLNGDANIKTSNQGDPQLTNYRGSGSEPLTDEDDDTEWAGFISIGTPSRKFLIDFDTGSSDLWVPSSSCTSAVCKNKRKYDAGTSSTAIPQNGTFKIVYGDNSTVSGVIETDTVIVAGVKVTNQFFSPVDNLSAVFGDDPIDGILGMGFPSIANLAKDPFFVTAFKQGAVSCNEFAFKLATSDSSLFLGGTDPSKYVGPIEFHSISNDSGFWQIGSASVAIGSETVVSGFQTIIDSGTTIINGPPEAVKAFYAQIPNATLFDPVNGLYSFPCSSVPSVSFNWGGRSWPISQQNFNIGNLGNGSLDCAGAIAGVDLGLGEDVWLLGDSFMKNVYSVFSFEKNAVGFATLR</sequence>
<evidence type="ECO:0000313" key="10">
    <source>
        <dbReference type="EMBL" id="GJJ14518.1"/>
    </source>
</evidence>
<gene>
    <name evidence="10" type="ORF">Clacol_008782</name>
</gene>
<feature type="compositionally biased region" description="Polar residues" evidence="8">
    <location>
        <begin position="31"/>
        <end position="46"/>
    </location>
</feature>
<proteinExistence type="inferred from homology"/>
<evidence type="ECO:0000256" key="6">
    <source>
        <dbReference type="PIRSR" id="PIRSR601461-2"/>
    </source>
</evidence>
<evidence type="ECO:0000256" key="4">
    <source>
        <dbReference type="ARBA" id="ARBA00022801"/>
    </source>
</evidence>
<feature type="region of interest" description="Disordered" evidence="8">
    <location>
        <begin position="21"/>
        <end position="56"/>
    </location>
</feature>
<evidence type="ECO:0000259" key="9">
    <source>
        <dbReference type="PROSITE" id="PS51767"/>
    </source>
</evidence>
<dbReference type="InterPro" id="IPR021109">
    <property type="entry name" value="Peptidase_aspartic_dom_sf"/>
</dbReference>
<dbReference type="Pfam" id="PF00026">
    <property type="entry name" value="Asp"/>
    <property type="match status" value="1"/>
</dbReference>
<comment type="similarity">
    <text evidence="1 7">Belongs to the peptidase A1 family.</text>
</comment>
<evidence type="ECO:0000313" key="11">
    <source>
        <dbReference type="Proteomes" id="UP001050691"/>
    </source>
</evidence>
<dbReference type="InterPro" id="IPR033121">
    <property type="entry name" value="PEPTIDASE_A1"/>
</dbReference>
<keyword evidence="6" id="KW-1015">Disulfide bond</keyword>
<dbReference type="PROSITE" id="PS00141">
    <property type="entry name" value="ASP_PROTEASE"/>
    <property type="match status" value="1"/>
</dbReference>
<dbReference type="PANTHER" id="PTHR47966:SF51">
    <property type="entry name" value="BETA-SITE APP-CLEAVING ENZYME, ISOFORM A-RELATED"/>
    <property type="match status" value="1"/>
</dbReference>
<accession>A0AAV5APB2</accession>
<name>A0AAV5APB2_9AGAM</name>
<dbReference type="AlphaFoldDB" id="A0AAV5APB2"/>
<feature type="domain" description="Peptidase A1" evidence="9">
    <location>
        <begin position="61"/>
        <end position="369"/>
    </location>
</feature>
<keyword evidence="11" id="KW-1185">Reference proteome</keyword>
<dbReference type="GO" id="GO:0006508">
    <property type="term" value="P:proteolysis"/>
    <property type="evidence" value="ECO:0007669"/>
    <property type="project" value="UniProtKB-KW"/>
</dbReference>
<dbReference type="InterPro" id="IPR034164">
    <property type="entry name" value="Pepsin-like_dom"/>
</dbReference>
<dbReference type="InterPro" id="IPR001461">
    <property type="entry name" value="Aspartic_peptidase_A1"/>
</dbReference>
<comment type="caution">
    <text evidence="10">The sequence shown here is derived from an EMBL/GenBank/DDBJ whole genome shotgun (WGS) entry which is preliminary data.</text>
</comment>
<keyword evidence="4 7" id="KW-0378">Hydrolase</keyword>
<organism evidence="10 11">
    <name type="scientific">Clathrus columnatus</name>
    <dbReference type="NCBI Taxonomy" id="1419009"/>
    <lineage>
        <taxon>Eukaryota</taxon>
        <taxon>Fungi</taxon>
        <taxon>Dikarya</taxon>
        <taxon>Basidiomycota</taxon>
        <taxon>Agaricomycotina</taxon>
        <taxon>Agaricomycetes</taxon>
        <taxon>Phallomycetidae</taxon>
        <taxon>Phallales</taxon>
        <taxon>Clathraceae</taxon>
        <taxon>Clathrus</taxon>
    </lineage>
</organism>
<reference evidence="10" key="1">
    <citation type="submission" date="2021-10" db="EMBL/GenBank/DDBJ databases">
        <title>De novo Genome Assembly of Clathrus columnatus (Basidiomycota, Fungi) Using Illumina and Nanopore Sequence Data.</title>
        <authorList>
            <person name="Ogiso-Tanaka E."/>
            <person name="Itagaki H."/>
            <person name="Hosoya T."/>
            <person name="Hosaka K."/>
        </authorList>
    </citation>
    <scope>NUCLEOTIDE SEQUENCE</scope>
    <source>
        <strain evidence="10">MO-923</strain>
    </source>
</reference>
<dbReference type="Gene3D" id="2.40.70.10">
    <property type="entry name" value="Acid Proteases"/>
    <property type="match status" value="2"/>
</dbReference>
<dbReference type="PROSITE" id="PS51767">
    <property type="entry name" value="PEPTIDASE_A1"/>
    <property type="match status" value="1"/>
</dbReference>
<feature type="active site" evidence="5">
    <location>
        <position position="258"/>
    </location>
</feature>
<dbReference type="CDD" id="cd05471">
    <property type="entry name" value="pepsin_like"/>
    <property type="match status" value="1"/>
</dbReference>
<dbReference type="SUPFAM" id="SSF50630">
    <property type="entry name" value="Acid proteases"/>
    <property type="match status" value="1"/>
</dbReference>
<evidence type="ECO:0000256" key="7">
    <source>
        <dbReference type="RuleBase" id="RU000454"/>
    </source>
</evidence>
<evidence type="ECO:0000256" key="1">
    <source>
        <dbReference type="ARBA" id="ARBA00007447"/>
    </source>
</evidence>
<keyword evidence="2 7" id="KW-0645">Protease</keyword>
<protein>
    <recommendedName>
        <fullName evidence="9">Peptidase A1 domain-containing protein</fullName>
    </recommendedName>
</protein>
<dbReference type="PRINTS" id="PR00792">
    <property type="entry name" value="PEPSIN"/>
</dbReference>
<evidence type="ECO:0000256" key="2">
    <source>
        <dbReference type="ARBA" id="ARBA00022670"/>
    </source>
</evidence>
<dbReference type="InterPro" id="IPR001969">
    <property type="entry name" value="Aspartic_peptidase_AS"/>
</dbReference>
<dbReference type="PANTHER" id="PTHR47966">
    <property type="entry name" value="BETA-SITE APP-CLEAVING ENZYME, ISOFORM A-RELATED"/>
    <property type="match status" value="1"/>
</dbReference>